<evidence type="ECO:0000256" key="7">
    <source>
        <dbReference type="ARBA" id="ARBA00023125"/>
    </source>
</evidence>
<gene>
    <name evidence="13" type="ORF">CINCED_3A021568</name>
</gene>
<evidence type="ECO:0000256" key="9">
    <source>
        <dbReference type="ARBA" id="ARBA00023242"/>
    </source>
</evidence>
<dbReference type="InterPro" id="IPR052795">
    <property type="entry name" value="RREB1"/>
</dbReference>
<dbReference type="OrthoDB" id="6365676at2759"/>
<keyword evidence="6" id="KW-0805">Transcription regulation</keyword>
<keyword evidence="14" id="KW-1185">Reference proteome</keyword>
<dbReference type="GO" id="GO:0008270">
    <property type="term" value="F:zinc ion binding"/>
    <property type="evidence" value="ECO:0007669"/>
    <property type="project" value="UniProtKB-KW"/>
</dbReference>
<comment type="subcellular location">
    <subcellularLocation>
        <location evidence="1">Nucleus</location>
    </subcellularLocation>
</comment>
<protein>
    <submittedName>
        <fullName evidence="13">Zinc finger C2H2-type</fullName>
    </submittedName>
</protein>
<evidence type="ECO:0000256" key="6">
    <source>
        <dbReference type="ARBA" id="ARBA00023015"/>
    </source>
</evidence>
<dbReference type="FunFam" id="3.30.160.60:FF:000100">
    <property type="entry name" value="Zinc finger 45-like"/>
    <property type="match status" value="1"/>
</dbReference>
<dbReference type="GO" id="GO:0001228">
    <property type="term" value="F:DNA-binding transcription activator activity, RNA polymerase II-specific"/>
    <property type="evidence" value="ECO:0007669"/>
    <property type="project" value="TreeGrafter"/>
</dbReference>
<evidence type="ECO:0000256" key="11">
    <source>
        <dbReference type="SAM" id="MobiDB-lite"/>
    </source>
</evidence>
<evidence type="ECO:0000256" key="5">
    <source>
        <dbReference type="ARBA" id="ARBA00022833"/>
    </source>
</evidence>
<evidence type="ECO:0000256" key="2">
    <source>
        <dbReference type="ARBA" id="ARBA00022723"/>
    </source>
</evidence>
<feature type="domain" description="C2H2-type" evidence="12">
    <location>
        <begin position="161"/>
        <end position="184"/>
    </location>
</feature>
<dbReference type="FunFam" id="3.30.160.60:FF:001228">
    <property type="entry name" value="Zinc finger protein 236"/>
    <property type="match status" value="1"/>
</dbReference>
<organism evidence="13 14">
    <name type="scientific">Cinara cedri</name>
    <dbReference type="NCBI Taxonomy" id="506608"/>
    <lineage>
        <taxon>Eukaryota</taxon>
        <taxon>Metazoa</taxon>
        <taxon>Ecdysozoa</taxon>
        <taxon>Arthropoda</taxon>
        <taxon>Hexapoda</taxon>
        <taxon>Insecta</taxon>
        <taxon>Pterygota</taxon>
        <taxon>Neoptera</taxon>
        <taxon>Paraneoptera</taxon>
        <taxon>Hemiptera</taxon>
        <taxon>Sternorrhyncha</taxon>
        <taxon>Aphidomorpha</taxon>
        <taxon>Aphidoidea</taxon>
        <taxon>Aphididae</taxon>
        <taxon>Lachninae</taxon>
        <taxon>Cinara</taxon>
    </lineage>
</organism>
<feature type="domain" description="C2H2-type" evidence="12">
    <location>
        <begin position="133"/>
        <end position="160"/>
    </location>
</feature>
<sequence length="231" mass="27185">MLQERLNSLSLMPIEFNMFKRMDDRLQRNYSQKCPDCQKSFYSATSLLVHFFSHVGDDKVENSNNSKNNSISNEKLKETRKNESSKPINLVKDETFNPWKYCLATLEENIGDSTNPIKNNKLNKKKKEKTKTFECSLCSKKFGWPTDLKRHLLIHTGERPFKCSLCQTTFTRNFLLQKHFVKAHKRISDDESKNLDNYVHANVTEIKLKMKELEYQKEHETSISSDYDNQN</sequence>
<keyword evidence="4 10" id="KW-0863">Zinc-finger</keyword>
<keyword evidence="5" id="KW-0862">Zinc</keyword>
<dbReference type="SMART" id="SM00355">
    <property type="entry name" value="ZnF_C2H2"/>
    <property type="match status" value="3"/>
</dbReference>
<keyword evidence="2" id="KW-0479">Metal-binding</keyword>
<dbReference type="PROSITE" id="PS50157">
    <property type="entry name" value="ZINC_FINGER_C2H2_2"/>
    <property type="match status" value="3"/>
</dbReference>
<feature type="compositionally biased region" description="Basic and acidic residues" evidence="11">
    <location>
        <begin position="74"/>
        <end position="84"/>
    </location>
</feature>
<evidence type="ECO:0000256" key="10">
    <source>
        <dbReference type="PROSITE-ProRule" id="PRU00042"/>
    </source>
</evidence>
<dbReference type="GO" id="GO:0005634">
    <property type="term" value="C:nucleus"/>
    <property type="evidence" value="ECO:0007669"/>
    <property type="project" value="UniProtKB-SubCell"/>
</dbReference>
<dbReference type="PROSITE" id="PS00028">
    <property type="entry name" value="ZINC_FINGER_C2H2_1"/>
    <property type="match status" value="3"/>
</dbReference>
<dbReference type="AlphaFoldDB" id="A0A5E4MZY8"/>
<dbReference type="PANTHER" id="PTHR46451:SF1">
    <property type="entry name" value="RAS-RESPONSIVE ELEMENT-BINDING PROTEIN 1"/>
    <property type="match status" value="1"/>
</dbReference>
<reference evidence="13 14" key="1">
    <citation type="submission" date="2019-08" db="EMBL/GenBank/DDBJ databases">
        <authorList>
            <person name="Alioto T."/>
            <person name="Alioto T."/>
            <person name="Gomez Garrido J."/>
        </authorList>
    </citation>
    <scope>NUCLEOTIDE SEQUENCE [LARGE SCALE GENOMIC DNA]</scope>
</reference>
<feature type="domain" description="C2H2-type" evidence="12">
    <location>
        <begin position="32"/>
        <end position="59"/>
    </location>
</feature>
<feature type="compositionally biased region" description="Low complexity" evidence="11">
    <location>
        <begin position="62"/>
        <end position="73"/>
    </location>
</feature>
<dbReference type="Gene3D" id="3.30.160.60">
    <property type="entry name" value="Classic Zinc Finger"/>
    <property type="match status" value="2"/>
</dbReference>
<accession>A0A5E4MZY8</accession>
<keyword evidence="9" id="KW-0539">Nucleus</keyword>
<proteinExistence type="predicted"/>
<evidence type="ECO:0000256" key="1">
    <source>
        <dbReference type="ARBA" id="ARBA00004123"/>
    </source>
</evidence>
<keyword evidence="3" id="KW-0677">Repeat</keyword>
<evidence type="ECO:0000313" key="14">
    <source>
        <dbReference type="Proteomes" id="UP000325440"/>
    </source>
</evidence>
<dbReference type="SUPFAM" id="SSF57667">
    <property type="entry name" value="beta-beta-alpha zinc fingers"/>
    <property type="match status" value="1"/>
</dbReference>
<dbReference type="PANTHER" id="PTHR46451">
    <property type="entry name" value="RAS-RESPONSIVE ELEMENT-BINDING PROTEIN 1"/>
    <property type="match status" value="1"/>
</dbReference>
<dbReference type="GO" id="GO:0000978">
    <property type="term" value="F:RNA polymerase II cis-regulatory region sequence-specific DNA binding"/>
    <property type="evidence" value="ECO:0007669"/>
    <property type="project" value="TreeGrafter"/>
</dbReference>
<keyword evidence="7" id="KW-0238">DNA-binding</keyword>
<name>A0A5E4MZY8_9HEMI</name>
<dbReference type="EMBL" id="CABPRJ010001460">
    <property type="protein sequence ID" value="VVC37969.1"/>
    <property type="molecule type" value="Genomic_DNA"/>
</dbReference>
<evidence type="ECO:0000259" key="12">
    <source>
        <dbReference type="PROSITE" id="PS50157"/>
    </source>
</evidence>
<evidence type="ECO:0000256" key="3">
    <source>
        <dbReference type="ARBA" id="ARBA00022737"/>
    </source>
</evidence>
<dbReference type="InterPro" id="IPR013087">
    <property type="entry name" value="Znf_C2H2_type"/>
</dbReference>
<keyword evidence="8" id="KW-0804">Transcription</keyword>
<dbReference type="Proteomes" id="UP000325440">
    <property type="component" value="Unassembled WGS sequence"/>
</dbReference>
<evidence type="ECO:0000313" key="13">
    <source>
        <dbReference type="EMBL" id="VVC37969.1"/>
    </source>
</evidence>
<dbReference type="InterPro" id="IPR036236">
    <property type="entry name" value="Znf_C2H2_sf"/>
</dbReference>
<evidence type="ECO:0000256" key="4">
    <source>
        <dbReference type="ARBA" id="ARBA00022771"/>
    </source>
</evidence>
<feature type="region of interest" description="Disordered" evidence="11">
    <location>
        <begin position="62"/>
        <end position="85"/>
    </location>
</feature>
<evidence type="ECO:0000256" key="8">
    <source>
        <dbReference type="ARBA" id="ARBA00023163"/>
    </source>
</evidence>
<dbReference type="Pfam" id="PF00096">
    <property type="entry name" value="zf-C2H2"/>
    <property type="match status" value="2"/>
</dbReference>